<dbReference type="Proteomes" id="UP000825935">
    <property type="component" value="Chromosome 39"/>
</dbReference>
<dbReference type="PROSITE" id="PS00107">
    <property type="entry name" value="PROTEIN_KINASE_ATP"/>
    <property type="match status" value="1"/>
</dbReference>
<dbReference type="OrthoDB" id="4062651at2759"/>
<dbReference type="FunFam" id="3.10.20.90:FF:000058">
    <property type="entry name" value="Octicosapeptide/phox/Bem1p domain kinase superfamily protein"/>
    <property type="match status" value="1"/>
</dbReference>
<evidence type="ECO:0000256" key="9">
    <source>
        <dbReference type="ARBA" id="ARBA00023294"/>
    </source>
</evidence>
<evidence type="ECO:0000259" key="12">
    <source>
        <dbReference type="PROSITE" id="PS50011"/>
    </source>
</evidence>
<feature type="domain" description="Protein kinase" evidence="12">
    <location>
        <begin position="871"/>
        <end position="1141"/>
    </location>
</feature>
<comment type="caution">
    <text evidence="13">The sequence shown here is derived from an EMBL/GenBank/DDBJ whole genome shotgun (WGS) entry which is preliminary data.</text>
</comment>
<evidence type="ECO:0000256" key="1">
    <source>
        <dbReference type="ARBA" id="ARBA00004496"/>
    </source>
</evidence>
<dbReference type="FunFam" id="3.30.200.20:FF:000081">
    <property type="entry name" value="Octicosapeptide/phox/Bem1p domain kinase superfamily protein"/>
    <property type="match status" value="1"/>
</dbReference>
<evidence type="ECO:0000256" key="11">
    <source>
        <dbReference type="SAM" id="MobiDB-lite"/>
    </source>
</evidence>
<dbReference type="PROSITE" id="PS50011">
    <property type="entry name" value="PROTEIN_KINASE_DOM"/>
    <property type="match status" value="1"/>
</dbReference>
<dbReference type="Gene3D" id="3.10.20.90">
    <property type="entry name" value="Phosphatidylinositol 3-kinase Catalytic Subunit, Chain A, domain 1"/>
    <property type="match status" value="1"/>
</dbReference>
<dbReference type="InterPro" id="IPR017441">
    <property type="entry name" value="Protein_kinase_ATP_BS"/>
</dbReference>
<dbReference type="InterPro" id="IPR050167">
    <property type="entry name" value="Ser_Thr_protein_kinase"/>
</dbReference>
<dbReference type="GO" id="GO:0005524">
    <property type="term" value="F:ATP binding"/>
    <property type="evidence" value="ECO:0007669"/>
    <property type="project" value="UniProtKB-UniRule"/>
</dbReference>
<dbReference type="GO" id="GO:0010928">
    <property type="term" value="P:regulation of auxin mediated signaling pathway"/>
    <property type="evidence" value="ECO:0007669"/>
    <property type="project" value="UniProtKB-ARBA"/>
</dbReference>
<dbReference type="CDD" id="cd06410">
    <property type="entry name" value="PB1_UP2"/>
    <property type="match status" value="1"/>
</dbReference>
<evidence type="ECO:0000256" key="5">
    <source>
        <dbReference type="ARBA" id="ARBA00022679"/>
    </source>
</evidence>
<keyword evidence="7" id="KW-0418">Kinase</keyword>
<keyword evidence="8 10" id="KW-0067">ATP-binding</keyword>
<keyword evidence="6 10" id="KW-0547">Nucleotide-binding</keyword>
<dbReference type="SUPFAM" id="SSF56112">
    <property type="entry name" value="Protein kinase-like (PK-like)"/>
    <property type="match status" value="1"/>
</dbReference>
<dbReference type="SMART" id="SM00220">
    <property type="entry name" value="S_TKc"/>
    <property type="match status" value="1"/>
</dbReference>
<dbReference type="InterPro" id="IPR000719">
    <property type="entry name" value="Prot_kinase_dom"/>
</dbReference>
<dbReference type="FunFam" id="1.10.510.10:FF:000142">
    <property type="entry name" value="Octicosapeptide/phox/Bem1p domain kinase superfamily protein"/>
    <property type="match status" value="1"/>
</dbReference>
<name>A0A8T2Q1Z7_CERRI</name>
<dbReference type="SMART" id="SM00666">
    <property type="entry name" value="PB1"/>
    <property type="match status" value="1"/>
</dbReference>
<reference evidence="13" key="1">
    <citation type="submission" date="2021-08" db="EMBL/GenBank/DDBJ databases">
        <title>WGS assembly of Ceratopteris richardii.</title>
        <authorList>
            <person name="Marchant D.B."/>
            <person name="Chen G."/>
            <person name="Jenkins J."/>
            <person name="Shu S."/>
            <person name="Leebens-Mack J."/>
            <person name="Grimwood J."/>
            <person name="Schmutz J."/>
            <person name="Soltis P."/>
            <person name="Soltis D."/>
            <person name="Chen Z.-H."/>
        </authorList>
    </citation>
    <scope>NUCLEOTIDE SEQUENCE</scope>
    <source>
        <strain evidence="13">Whitten #5841</strain>
        <tissue evidence="13">Leaf</tissue>
    </source>
</reference>
<dbReference type="AlphaFoldDB" id="A0A8T2Q1Z7"/>
<keyword evidence="3" id="KW-0723">Serine/threonine-protein kinase</keyword>
<dbReference type="CDD" id="cd13999">
    <property type="entry name" value="STKc_MAP3K-like"/>
    <property type="match status" value="1"/>
</dbReference>
<evidence type="ECO:0000256" key="4">
    <source>
        <dbReference type="ARBA" id="ARBA00022553"/>
    </source>
</evidence>
<dbReference type="OMA" id="MEACWSA"/>
<dbReference type="SUPFAM" id="SSF54277">
    <property type="entry name" value="CAD &amp; PB1 domains"/>
    <property type="match status" value="1"/>
</dbReference>
<evidence type="ECO:0000313" key="14">
    <source>
        <dbReference type="Proteomes" id="UP000825935"/>
    </source>
</evidence>
<feature type="binding site" evidence="10">
    <location>
        <position position="898"/>
    </location>
    <ligand>
        <name>ATP</name>
        <dbReference type="ChEBI" id="CHEBI:30616"/>
    </ligand>
</feature>
<proteinExistence type="predicted"/>
<accession>A0A8T2Q1Z7</accession>
<dbReference type="GO" id="GO:0005737">
    <property type="term" value="C:cytoplasm"/>
    <property type="evidence" value="ECO:0007669"/>
    <property type="project" value="UniProtKB-SubCell"/>
</dbReference>
<sequence>MFSYVQEDEGRFAPRTLSDISLASNTSGKGQNFSASGVSKHVRDARVKFLCSYGGKILPRPSDKKLRYVGGETRMITVPRHIQLSSLRLKLADVYGHAVTFKYQLPEEDLDALVSVSSDEDLENMMEECDRLDAMEGSSRLRVFVFSASDIDAIDFGDVIDPMISEHQYVEAVNTIQVDLTFRQNDNVISPDSSKDLSGLPSGYAASSAILQDRLPHPSEIHHAQVYAQEQLTPAGNHPLSMHPQWKQSVVHVTQPPFVIVNKANEVASVSHANSTYSHGTAVAVDDFLDLESGDSASSSASSQHDLYHRSRRNSNSQMQSHLEQAVFGVDGDHAGRAGLRVQGEVMYGRAHTAFAYPHLETSQHNASDKKDLVEENEPLSPGALLQRQLQAADDNGIDGNRTFKMQGSQSTSDGNFRNPEQTFSLLQDEPQNEHFPFQYQENVAIQEGLLSDVKLTLEPSNAAQKVHPLPEVPGLSLFTAVGGETSAAELKIIEKQAILQQTELQELFLPLKVLPHSELTIPPYNNVSSDANIVSGFVQQPSLGQPSIPGLTSSTISLVNECQSDELVQKVLSFTNASENLKPVNVMDFDIGGEDSWLAPNLVSCPPVKNVQVDLLGQIGDQNMTLNASAIAAKEPVVTGLSLLDEYTDIKTDLTSPALEDCTSIDIVSDILASATLISCCSSPTDNVVMTLLDSSEKLADNGAVMPMVDEIKAGPSLEKSYEDVRLKSSTSEDTVQELSYQEDLSSSADTVQQLYFTAIGANSMLYKNENLDVSMEKESTETYAEAKYSQMEVQREHKNALPENHHAQDAVRLESGSMLERDLTIENSALDVEEEDVFSSIVDRPMNAAAIAEAEAIAHGLQTIRNCDLEELKELGSGTFGTVYHGKWRGTDVAIKRIKPSCFMGRLSERERLIADFWQEAFILGQLHHPNVVAFYGIVPDGPDGTLATVTEYMVNGSLKQALQTKDRLLDRRKRLIIAMDAAFGMEYLHKKNVVHFDLKCENLLVNLRDIHRPICKVGDLGLSKVKQQTMISGGVRGTLPWMAPELLNGSSTLVSEKVDVFSFGIALWELLTGEEPYASMHYGAIIGGIVTNTLRPPIPKSCDAEWRSLMEACWACDPSDRPTFTEIANSLRAMEAALTAKGQGQTRNVE</sequence>
<dbReference type="Gene3D" id="3.30.200.20">
    <property type="entry name" value="Phosphorylase Kinase, domain 1"/>
    <property type="match status" value="1"/>
</dbReference>
<dbReference type="PRINTS" id="PR00109">
    <property type="entry name" value="TYRKINASE"/>
</dbReference>
<protein>
    <recommendedName>
        <fullName evidence="12">Protein kinase domain-containing protein</fullName>
    </recommendedName>
</protein>
<evidence type="ECO:0000256" key="8">
    <source>
        <dbReference type="ARBA" id="ARBA00022840"/>
    </source>
</evidence>
<evidence type="ECO:0000256" key="7">
    <source>
        <dbReference type="ARBA" id="ARBA00022777"/>
    </source>
</evidence>
<keyword evidence="4" id="KW-0597">Phosphoprotein</keyword>
<dbReference type="Pfam" id="PF07714">
    <property type="entry name" value="PK_Tyr_Ser-Thr"/>
    <property type="match status" value="1"/>
</dbReference>
<dbReference type="PANTHER" id="PTHR23257">
    <property type="entry name" value="SERINE-THREONINE PROTEIN KINASE"/>
    <property type="match status" value="1"/>
</dbReference>
<dbReference type="EMBL" id="CM035444">
    <property type="protein sequence ID" value="KAH7277633.1"/>
    <property type="molecule type" value="Genomic_DNA"/>
</dbReference>
<gene>
    <name evidence="13" type="ORF">KP509_39G060100</name>
</gene>
<dbReference type="Gene3D" id="1.10.510.10">
    <property type="entry name" value="Transferase(Phosphotransferase) domain 1"/>
    <property type="match status" value="1"/>
</dbReference>
<evidence type="ECO:0000313" key="13">
    <source>
        <dbReference type="EMBL" id="KAH7277633.1"/>
    </source>
</evidence>
<organism evidence="13 14">
    <name type="scientific">Ceratopteris richardii</name>
    <name type="common">Triangle waterfern</name>
    <dbReference type="NCBI Taxonomy" id="49495"/>
    <lineage>
        <taxon>Eukaryota</taxon>
        <taxon>Viridiplantae</taxon>
        <taxon>Streptophyta</taxon>
        <taxon>Embryophyta</taxon>
        <taxon>Tracheophyta</taxon>
        <taxon>Polypodiopsida</taxon>
        <taxon>Polypodiidae</taxon>
        <taxon>Polypodiales</taxon>
        <taxon>Pteridineae</taxon>
        <taxon>Pteridaceae</taxon>
        <taxon>Parkerioideae</taxon>
        <taxon>Ceratopteris</taxon>
    </lineage>
</organism>
<evidence type="ECO:0000256" key="6">
    <source>
        <dbReference type="ARBA" id="ARBA00022741"/>
    </source>
</evidence>
<dbReference type="InterPro" id="IPR000270">
    <property type="entry name" value="PB1_dom"/>
</dbReference>
<evidence type="ECO:0000256" key="2">
    <source>
        <dbReference type="ARBA" id="ARBA00022490"/>
    </source>
</evidence>
<dbReference type="InterPro" id="IPR001245">
    <property type="entry name" value="Ser-Thr/Tyr_kinase_cat_dom"/>
</dbReference>
<comment type="subcellular location">
    <subcellularLocation>
        <location evidence="1">Cytoplasm</location>
    </subcellularLocation>
</comment>
<dbReference type="GO" id="GO:0009734">
    <property type="term" value="P:auxin-activated signaling pathway"/>
    <property type="evidence" value="ECO:0007669"/>
    <property type="project" value="UniProtKB-KW"/>
</dbReference>
<dbReference type="PANTHER" id="PTHR23257:SF963">
    <property type="entry name" value="AT08303P"/>
    <property type="match status" value="1"/>
</dbReference>
<evidence type="ECO:0000256" key="10">
    <source>
        <dbReference type="PROSITE-ProRule" id="PRU10141"/>
    </source>
</evidence>
<dbReference type="InterPro" id="IPR008271">
    <property type="entry name" value="Ser/Thr_kinase_AS"/>
</dbReference>
<evidence type="ECO:0000256" key="3">
    <source>
        <dbReference type="ARBA" id="ARBA00022527"/>
    </source>
</evidence>
<keyword evidence="5" id="KW-0808">Transferase</keyword>
<keyword evidence="2" id="KW-0963">Cytoplasm</keyword>
<keyword evidence="9" id="KW-0927">Auxin signaling pathway</keyword>
<dbReference type="GO" id="GO:0004674">
    <property type="term" value="F:protein serine/threonine kinase activity"/>
    <property type="evidence" value="ECO:0007669"/>
    <property type="project" value="UniProtKB-KW"/>
</dbReference>
<dbReference type="PROSITE" id="PS00108">
    <property type="entry name" value="PROTEIN_KINASE_ST"/>
    <property type="match status" value="1"/>
</dbReference>
<dbReference type="Pfam" id="PF00564">
    <property type="entry name" value="PB1"/>
    <property type="match status" value="1"/>
</dbReference>
<feature type="region of interest" description="Disordered" evidence="11">
    <location>
        <begin position="294"/>
        <end position="320"/>
    </location>
</feature>
<keyword evidence="14" id="KW-1185">Reference proteome</keyword>
<dbReference type="InterPro" id="IPR011009">
    <property type="entry name" value="Kinase-like_dom_sf"/>
</dbReference>